<dbReference type="Pfam" id="PF13231">
    <property type="entry name" value="PMT_2"/>
    <property type="match status" value="1"/>
</dbReference>
<comment type="subcellular location">
    <subcellularLocation>
        <location evidence="1">Cell membrane</location>
        <topology evidence="1">Multi-pass membrane protein</topology>
    </subcellularLocation>
</comment>
<keyword evidence="3 12" id="KW-0328">Glycosyltransferase</keyword>
<keyword evidence="4 12" id="KW-0808">Transferase</keyword>
<proteinExistence type="predicted"/>
<feature type="region of interest" description="Disordered" evidence="8">
    <location>
        <begin position="1"/>
        <end position="28"/>
    </location>
</feature>
<feature type="transmembrane region" description="Helical" evidence="9">
    <location>
        <begin position="240"/>
        <end position="258"/>
    </location>
</feature>
<evidence type="ECO:0000256" key="7">
    <source>
        <dbReference type="ARBA" id="ARBA00023136"/>
    </source>
</evidence>
<evidence type="ECO:0000256" key="1">
    <source>
        <dbReference type="ARBA" id="ARBA00004651"/>
    </source>
</evidence>
<feature type="transmembrane region" description="Helical" evidence="9">
    <location>
        <begin position="421"/>
        <end position="439"/>
    </location>
</feature>
<evidence type="ECO:0000256" key="8">
    <source>
        <dbReference type="SAM" id="MobiDB-lite"/>
    </source>
</evidence>
<evidence type="ECO:0000259" key="10">
    <source>
        <dbReference type="Pfam" id="PF13231"/>
    </source>
</evidence>
<feature type="domain" description="Glycosyltransferase RgtA/B/C/D-like" evidence="10">
    <location>
        <begin position="93"/>
        <end position="254"/>
    </location>
</feature>
<evidence type="ECO:0000256" key="4">
    <source>
        <dbReference type="ARBA" id="ARBA00022679"/>
    </source>
</evidence>
<dbReference type="InterPro" id="IPR050297">
    <property type="entry name" value="LipidA_mod_glycosyltrf_83"/>
</dbReference>
<gene>
    <name evidence="12" type="ORF">ACFQ3T_33145</name>
</gene>
<evidence type="ECO:0000259" key="11">
    <source>
        <dbReference type="Pfam" id="PF24878"/>
    </source>
</evidence>
<organism evidence="12 13">
    <name type="scientific">Saccharothrix hoggarensis</name>
    <dbReference type="NCBI Taxonomy" id="913853"/>
    <lineage>
        <taxon>Bacteria</taxon>
        <taxon>Bacillati</taxon>
        <taxon>Actinomycetota</taxon>
        <taxon>Actinomycetes</taxon>
        <taxon>Pseudonocardiales</taxon>
        <taxon>Pseudonocardiaceae</taxon>
        <taxon>Saccharothrix</taxon>
    </lineage>
</organism>
<dbReference type="RefSeq" id="WP_380729525.1">
    <property type="nucleotide sequence ID" value="NZ_JBHTLK010000309.1"/>
</dbReference>
<sequence>MASVTHHPPLAVPRPAGPEPRAAAGGKNRDHVRGAGLILLGICALAGVLYTWAIGASDFGNAYYSAAIRSMTESLPNFLFGAADPYGVVNAAKPPMALWPQAVFASVFGFHSWALMLPQVIEGVATVVLLHRTVRLWAGERVALVAALILALTPVTVMVNRSNNTDTLLVLLLVAAAYAFTRAVHSDAARSQVRWLLLCAFLIGCGFTTKLMAAWVIVPGLALVYLVCVDGPVRRRVNHLLAAGGVLAVSSLWWPVLLDVWPGRKPYMGASLDGTALDNIIGYNGFGKIFNLGQQYGGSGLHVQLGAVGMGGGYPDVTRMFVLEVGGQISWLLPFSLLVLAVVGAAGYRRLWFRVPGNRLQRAGWLLWSTWLVVTILVFSFTEGIWHPYYTTALAPPIAAISAAGLSLLWRTYRTGRGRGWLLLPASVALTGAWAVVLIDRDPSWQGWTKWVVIAATLVSVVGLVLGSRSSAQRRTVGRSAFLLGVVAMLFTPAVWSVVSAAEHKTNGGFPSAGPPNEALNALTRGELPAGAVIPGFEHVEPAPPRAGGFAGAVLHEENRKVLEYAERNSDGAAITLAVEGGGLAASSFIIDSDAMLVSMGGYLGADAAPSVDQLRRWVDDGALRYVLTAAPGEKRMGGIAGMGGEEQRERVEWVQDNCAPVDPAVYGGAPITPAEDMLPLPGYGDAMLYRCG</sequence>
<feature type="transmembrane region" description="Helical" evidence="9">
    <location>
        <begin position="363"/>
        <end position="382"/>
    </location>
</feature>
<feature type="transmembrane region" description="Helical" evidence="9">
    <location>
        <begin position="480"/>
        <end position="499"/>
    </location>
</feature>
<comment type="caution">
    <text evidence="12">The sequence shown here is derived from an EMBL/GenBank/DDBJ whole genome shotgun (WGS) entry which is preliminary data.</text>
</comment>
<keyword evidence="7 9" id="KW-0472">Membrane</keyword>
<feature type="transmembrane region" description="Helical" evidence="9">
    <location>
        <begin position="103"/>
        <end position="130"/>
    </location>
</feature>
<keyword evidence="6 9" id="KW-1133">Transmembrane helix</keyword>
<keyword evidence="2" id="KW-1003">Cell membrane</keyword>
<name>A0ABW3R4L6_9PSEU</name>
<dbReference type="PANTHER" id="PTHR33908">
    <property type="entry name" value="MANNOSYLTRANSFERASE YKCB-RELATED"/>
    <property type="match status" value="1"/>
</dbReference>
<dbReference type="Proteomes" id="UP001597168">
    <property type="component" value="Unassembled WGS sequence"/>
</dbReference>
<evidence type="ECO:0000256" key="9">
    <source>
        <dbReference type="SAM" id="Phobius"/>
    </source>
</evidence>
<evidence type="ECO:0000256" key="3">
    <source>
        <dbReference type="ARBA" id="ARBA00022676"/>
    </source>
</evidence>
<feature type="transmembrane region" description="Helical" evidence="9">
    <location>
        <begin position="37"/>
        <end position="55"/>
    </location>
</feature>
<dbReference type="Pfam" id="PF24878">
    <property type="entry name" value="YkcB_C"/>
    <property type="match status" value="1"/>
</dbReference>
<dbReference type="InterPro" id="IPR038731">
    <property type="entry name" value="RgtA/B/C-like"/>
</dbReference>
<evidence type="ECO:0000256" key="5">
    <source>
        <dbReference type="ARBA" id="ARBA00022692"/>
    </source>
</evidence>
<accession>A0ABW3R4L6</accession>
<keyword evidence="13" id="KW-1185">Reference proteome</keyword>
<reference evidence="13" key="1">
    <citation type="journal article" date="2019" name="Int. J. Syst. Evol. Microbiol.">
        <title>The Global Catalogue of Microorganisms (GCM) 10K type strain sequencing project: providing services to taxonomists for standard genome sequencing and annotation.</title>
        <authorList>
            <consortium name="The Broad Institute Genomics Platform"/>
            <consortium name="The Broad Institute Genome Sequencing Center for Infectious Disease"/>
            <person name="Wu L."/>
            <person name="Ma J."/>
        </authorList>
    </citation>
    <scope>NUCLEOTIDE SEQUENCE [LARGE SCALE GENOMIC DNA]</scope>
    <source>
        <strain evidence="13">CCUG 60214</strain>
    </source>
</reference>
<dbReference type="EC" id="2.4.-.-" evidence="12"/>
<feature type="transmembrane region" description="Helical" evidence="9">
    <location>
        <begin position="388"/>
        <end position="409"/>
    </location>
</feature>
<feature type="transmembrane region" description="Helical" evidence="9">
    <location>
        <begin position="142"/>
        <end position="159"/>
    </location>
</feature>
<evidence type="ECO:0000313" key="13">
    <source>
        <dbReference type="Proteomes" id="UP001597168"/>
    </source>
</evidence>
<feature type="transmembrane region" description="Helical" evidence="9">
    <location>
        <begin position="451"/>
        <end position="468"/>
    </location>
</feature>
<dbReference type="EMBL" id="JBHTLK010000309">
    <property type="protein sequence ID" value="MFD1152012.1"/>
    <property type="molecule type" value="Genomic_DNA"/>
</dbReference>
<evidence type="ECO:0000256" key="6">
    <source>
        <dbReference type="ARBA" id="ARBA00022989"/>
    </source>
</evidence>
<keyword evidence="5 9" id="KW-0812">Transmembrane</keyword>
<feature type="domain" description="Putative mannosyltransferase YkcA/B-like C-terminal" evidence="11">
    <location>
        <begin position="563"/>
        <end position="658"/>
    </location>
</feature>
<dbReference type="InterPro" id="IPR056785">
    <property type="entry name" value="YkcA/B-like_C"/>
</dbReference>
<evidence type="ECO:0000256" key="2">
    <source>
        <dbReference type="ARBA" id="ARBA00022475"/>
    </source>
</evidence>
<protein>
    <submittedName>
        <fullName evidence="12">ArnT family glycosyltransferase</fullName>
        <ecNumber evidence="12">2.4.-.-</ecNumber>
    </submittedName>
</protein>
<dbReference type="GO" id="GO:0016757">
    <property type="term" value="F:glycosyltransferase activity"/>
    <property type="evidence" value="ECO:0007669"/>
    <property type="project" value="UniProtKB-KW"/>
</dbReference>
<evidence type="ECO:0000313" key="12">
    <source>
        <dbReference type="EMBL" id="MFD1152012.1"/>
    </source>
</evidence>
<feature type="transmembrane region" description="Helical" evidence="9">
    <location>
        <begin position="329"/>
        <end position="351"/>
    </location>
</feature>
<dbReference type="PANTHER" id="PTHR33908:SF3">
    <property type="entry name" value="UNDECAPRENYL PHOSPHATE-ALPHA-4-AMINO-4-DEOXY-L-ARABINOSE ARABINOSYL TRANSFERASE"/>
    <property type="match status" value="1"/>
</dbReference>
<feature type="transmembrane region" description="Helical" evidence="9">
    <location>
        <begin position="215"/>
        <end position="233"/>
    </location>
</feature>